<dbReference type="Proteomes" id="UP000006327">
    <property type="component" value="Unassembled WGS sequence"/>
</dbReference>
<dbReference type="SUPFAM" id="SSF53474">
    <property type="entry name" value="alpha/beta-Hydrolases"/>
    <property type="match status" value="1"/>
</dbReference>
<accession>K6XB39</accession>
<dbReference type="AlphaFoldDB" id="K6XB39"/>
<dbReference type="eggNOG" id="COG4188">
    <property type="taxonomic scope" value="Bacteria"/>
</dbReference>
<comment type="caution">
    <text evidence="1">The sequence shown here is derived from an EMBL/GenBank/DDBJ whole genome shotgun (WGS) entry which is preliminary data.</text>
</comment>
<dbReference type="EMBL" id="BAEO01000010">
    <property type="protein sequence ID" value="GAC17814.1"/>
    <property type="molecule type" value="Genomic_DNA"/>
</dbReference>
<dbReference type="STRING" id="493475.GARC_0833"/>
<name>K6XB39_9ALTE</name>
<proteinExistence type="predicted"/>
<dbReference type="InterPro" id="IPR029058">
    <property type="entry name" value="AB_hydrolase_fold"/>
</dbReference>
<keyword evidence="2" id="KW-1185">Reference proteome</keyword>
<gene>
    <name evidence="1" type="ORF">GARC_0833</name>
</gene>
<evidence type="ECO:0000313" key="2">
    <source>
        <dbReference type="Proteomes" id="UP000006327"/>
    </source>
</evidence>
<evidence type="ECO:0000313" key="1">
    <source>
        <dbReference type="EMBL" id="GAC17814.1"/>
    </source>
</evidence>
<sequence>MQIKTIQDGAESFTVSLYETTKTSHMVLFAVGSGGLPERHVTLLNALAESGCMVVAPHFERLVSPVPSDDELTLRARRLSLALDAFVEPNTTVVGVGHSIGATSLLALVGGQMWLGPGIRVNIAPDYRLTRLALLAPATGFFQAPRALEAIRVPILAWVGSEDNITPPTQIEWLAQAMGDWQTVDVRITKGAGHFSFMDQSPPHITEPLKNKPAFIEEYSNEVCNFVVG</sequence>
<dbReference type="Gene3D" id="3.40.50.1820">
    <property type="entry name" value="alpha/beta hydrolase"/>
    <property type="match status" value="1"/>
</dbReference>
<reference evidence="1 2" key="1">
    <citation type="journal article" date="2017" name="Antonie Van Leeuwenhoek">
        <title>Rhizobium rhizosphaerae sp. nov., a novel species isolated from rice rhizosphere.</title>
        <authorList>
            <person name="Zhao J.J."/>
            <person name="Zhang J."/>
            <person name="Zhang R.J."/>
            <person name="Zhang C.W."/>
            <person name="Yin H.Q."/>
            <person name="Zhang X.X."/>
        </authorList>
    </citation>
    <scope>NUCLEOTIDE SEQUENCE [LARGE SCALE GENOMIC DNA]</scope>
    <source>
        <strain evidence="1 2">BSs20135</strain>
    </source>
</reference>
<organism evidence="1 2">
    <name type="scientific">Paraglaciecola arctica BSs20135</name>
    <dbReference type="NCBI Taxonomy" id="493475"/>
    <lineage>
        <taxon>Bacteria</taxon>
        <taxon>Pseudomonadati</taxon>
        <taxon>Pseudomonadota</taxon>
        <taxon>Gammaproteobacteria</taxon>
        <taxon>Alteromonadales</taxon>
        <taxon>Alteromonadaceae</taxon>
        <taxon>Paraglaciecola</taxon>
    </lineage>
</organism>
<protein>
    <recommendedName>
        <fullName evidence="3">Alpha/beta hydrolase</fullName>
    </recommendedName>
</protein>
<evidence type="ECO:0008006" key="3">
    <source>
        <dbReference type="Google" id="ProtNLM"/>
    </source>
</evidence>